<comment type="caution">
    <text evidence="1">The sequence shown here is derived from an EMBL/GenBank/DDBJ whole genome shotgun (WGS) entry which is preliminary data.</text>
</comment>
<gene>
    <name evidence="1" type="ORF">WKW80_35665</name>
</gene>
<proteinExistence type="predicted"/>
<dbReference type="RefSeq" id="WP_340368289.1">
    <property type="nucleotide sequence ID" value="NZ_JBBKZV010000060.1"/>
</dbReference>
<organism evidence="1 2">
    <name type="scientific">Variovorax humicola</name>
    <dbReference type="NCBI Taxonomy" id="1769758"/>
    <lineage>
        <taxon>Bacteria</taxon>
        <taxon>Pseudomonadati</taxon>
        <taxon>Pseudomonadota</taxon>
        <taxon>Betaproteobacteria</taxon>
        <taxon>Burkholderiales</taxon>
        <taxon>Comamonadaceae</taxon>
        <taxon>Variovorax</taxon>
    </lineage>
</organism>
<sequence length="116" mass="12886">MSQLRHLSVFVDEPDPGHYFWVLHESTEDANVWVNFASSDLDFPTWVEAYDSGTVELMRLVIDERTGPRAPGKDKDAALVPDGHVKLLHLWPPKLLQAGRADYAVTGVNAMRAAAS</sequence>
<evidence type="ECO:0008006" key="3">
    <source>
        <dbReference type="Google" id="ProtNLM"/>
    </source>
</evidence>
<protein>
    <recommendedName>
        <fullName evidence="3">DUF1254 domain-containing protein</fullName>
    </recommendedName>
</protein>
<keyword evidence="2" id="KW-1185">Reference proteome</keyword>
<name>A0ABU8WB38_9BURK</name>
<accession>A0ABU8WB38</accession>
<feature type="non-terminal residue" evidence="1">
    <location>
        <position position="116"/>
    </location>
</feature>
<dbReference type="Proteomes" id="UP001363010">
    <property type="component" value="Unassembled WGS sequence"/>
</dbReference>
<dbReference type="EMBL" id="JBBKZV010000060">
    <property type="protein sequence ID" value="MEJ8827260.1"/>
    <property type="molecule type" value="Genomic_DNA"/>
</dbReference>
<evidence type="ECO:0000313" key="1">
    <source>
        <dbReference type="EMBL" id="MEJ8827260.1"/>
    </source>
</evidence>
<evidence type="ECO:0000313" key="2">
    <source>
        <dbReference type="Proteomes" id="UP001363010"/>
    </source>
</evidence>
<reference evidence="1 2" key="1">
    <citation type="submission" date="2024-03" db="EMBL/GenBank/DDBJ databases">
        <title>Novel species of the genus Variovorax.</title>
        <authorList>
            <person name="Liu Q."/>
            <person name="Xin Y.-H."/>
        </authorList>
    </citation>
    <scope>NUCLEOTIDE SEQUENCE [LARGE SCALE GENOMIC DNA]</scope>
    <source>
        <strain evidence="1 2">KACC 18501</strain>
    </source>
</reference>